<proteinExistence type="predicted"/>
<keyword evidence="4" id="KW-0067">ATP-binding</keyword>
<feature type="domain" description="ABC transporter" evidence="9">
    <location>
        <begin position="974"/>
        <end position="1205"/>
    </location>
</feature>
<feature type="transmembrane region" description="Helical" evidence="8">
    <location>
        <begin position="1754"/>
        <end position="1776"/>
    </location>
</feature>
<evidence type="ECO:0000259" key="9">
    <source>
        <dbReference type="PROSITE" id="PS50893"/>
    </source>
</evidence>
<dbReference type="PROSITE" id="PS50893">
    <property type="entry name" value="ABC_TRANSPORTER_2"/>
    <property type="match status" value="2"/>
</dbReference>
<dbReference type="FunFam" id="3.40.50.300:FF:000264">
    <property type="entry name" value="ATP-binding cassette, sub-family A (ABC1), member 1"/>
    <property type="match status" value="1"/>
</dbReference>
<comment type="caution">
    <text evidence="10">The sequence shown here is derived from an EMBL/GenBank/DDBJ whole genome shotgun (WGS) entry which is preliminary data.</text>
</comment>
<feature type="transmembrane region" description="Helical" evidence="8">
    <location>
        <begin position="785"/>
        <end position="808"/>
    </location>
</feature>
<feature type="region of interest" description="Disordered" evidence="7">
    <location>
        <begin position="2347"/>
        <end position="2423"/>
    </location>
</feature>
<dbReference type="Pfam" id="PF12698">
    <property type="entry name" value="ABC2_membrane_3"/>
    <property type="match status" value="2"/>
</dbReference>
<accession>A0ABD0KN69</accession>
<evidence type="ECO:0000313" key="11">
    <source>
        <dbReference type="Proteomes" id="UP001519460"/>
    </source>
</evidence>
<keyword evidence="11" id="KW-1185">Reference proteome</keyword>
<feature type="transmembrane region" description="Helical" evidence="8">
    <location>
        <begin position="894"/>
        <end position="915"/>
    </location>
</feature>
<dbReference type="InterPro" id="IPR027417">
    <property type="entry name" value="P-loop_NTPase"/>
</dbReference>
<feature type="transmembrane region" description="Helical" evidence="8">
    <location>
        <begin position="814"/>
        <end position="834"/>
    </location>
</feature>
<dbReference type="EMBL" id="JACVVK020000150">
    <property type="protein sequence ID" value="KAK7488493.1"/>
    <property type="molecule type" value="Genomic_DNA"/>
</dbReference>
<dbReference type="InterPro" id="IPR056264">
    <property type="entry name" value="R2_ABCA1-4-like"/>
</dbReference>
<dbReference type="SUPFAM" id="SSF52540">
    <property type="entry name" value="P-loop containing nucleoside triphosphate hydrolases"/>
    <property type="match status" value="2"/>
</dbReference>
<evidence type="ECO:0000256" key="2">
    <source>
        <dbReference type="ARBA" id="ARBA00022692"/>
    </source>
</evidence>
<keyword evidence="3" id="KW-0547">Nucleotide-binding</keyword>
<comment type="subcellular location">
    <subcellularLocation>
        <location evidence="1">Membrane</location>
        <topology evidence="1">Multi-pass membrane protein</topology>
    </subcellularLocation>
</comment>
<evidence type="ECO:0000256" key="7">
    <source>
        <dbReference type="SAM" id="MobiDB-lite"/>
    </source>
</evidence>
<protein>
    <recommendedName>
        <fullName evidence="9">ABC transporter domain-containing protein</fullName>
    </recommendedName>
</protein>
<dbReference type="SMART" id="SM00382">
    <property type="entry name" value="AAA"/>
    <property type="match status" value="2"/>
</dbReference>
<dbReference type="Pfam" id="PF00005">
    <property type="entry name" value="ABC_tran"/>
    <property type="match status" value="2"/>
</dbReference>
<dbReference type="InterPro" id="IPR003439">
    <property type="entry name" value="ABC_transporter-like_ATP-bd"/>
</dbReference>
<evidence type="ECO:0000256" key="4">
    <source>
        <dbReference type="ARBA" id="ARBA00022840"/>
    </source>
</evidence>
<feature type="transmembrane region" description="Helical" evidence="8">
    <location>
        <begin position="23"/>
        <end position="42"/>
    </location>
</feature>
<feature type="region of interest" description="Disordered" evidence="7">
    <location>
        <begin position="1240"/>
        <end position="1273"/>
    </location>
</feature>
<evidence type="ECO:0000256" key="1">
    <source>
        <dbReference type="ARBA" id="ARBA00004141"/>
    </source>
</evidence>
<feature type="transmembrane region" description="Helical" evidence="8">
    <location>
        <begin position="1797"/>
        <end position="1820"/>
    </location>
</feature>
<gene>
    <name evidence="10" type="ORF">BaRGS_00020278</name>
</gene>
<evidence type="ECO:0000256" key="5">
    <source>
        <dbReference type="ARBA" id="ARBA00022989"/>
    </source>
</evidence>
<dbReference type="GO" id="GO:0005524">
    <property type="term" value="F:ATP binding"/>
    <property type="evidence" value="ECO:0007669"/>
    <property type="project" value="UniProtKB-KW"/>
</dbReference>
<evidence type="ECO:0000256" key="3">
    <source>
        <dbReference type="ARBA" id="ARBA00022741"/>
    </source>
</evidence>
<dbReference type="Proteomes" id="UP001519460">
    <property type="component" value="Unassembled WGS sequence"/>
</dbReference>
<reference evidence="10 11" key="1">
    <citation type="journal article" date="2023" name="Sci. Data">
        <title>Genome assembly of the Korean intertidal mud-creeper Batillaria attramentaria.</title>
        <authorList>
            <person name="Patra A.K."/>
            <person name="Ho P.T."/>
            <person name="Jun S."/>
            <person name="Lee S.J."/>
            <person name="Kim Y."/>
            <person name="Won Y.J."/>
        </authorList>
    </citation>
    <scope>NUCLEOTIDE SEQUENCE [LARGE SCALE GENOMIC DNA]</scope>
    <source>
        <strain evidence="10">Wonlab-2016</strain>
    </source>
</reference>
<name>A0ABD0KN69_9CAEN</name>
<feature type="transmembrane region" description="Helical" evidence="8">
    <location>
        <begin position="1832"/>
        <end position="1853"/>
    </location>
</feature>
<sequence length="2423" mass="270431">MGFLNQLRLLLWKNFTLRRRQPVRVVVEIVWPLCLFLILVAVRFRPDVRENKPECHYDGKAMPSAGTIPFLQSYVCTFNNDCHQQVTEDELPGTVPTFNGSLLSMVLGDVQTILASRTDREEISRLLEDLQTFQNLSQVIANGTSSGGLNISGVLISPEQLRQAILRQNISLTPEAVNTLLNASLSVTEVFRGNDFRNVTSFLAEILSVVANGTLSDRVLDIPSNASADAIVSDLRERVCDEDFLLRWFIFPNMTEAKVLKEQLCNLTAQEGLELLEDFRADFSPVNTLQELKNFVSENTGTTPNFDIKLLRNVARIAQDISQLESMRLLGGDLSEQLQEFQDYFANTTGQRNGSTDMGRLFCGRNKPIFNLSINETQNLQSQAQHDREGRVKSYSDADQLNGVSHICKDIFEAFDRTAFTRVLWRQIKPIVLGVIPYAPDTPAVRKIIKEANRTFESLGALVDFGDQWANFSARLYTYLETSPNIDALRNFTSTGECKNAITAYNWIRSQPWLSAALRSLGNLPGNLPQINSSACDFFARFLSNDAAANYTWNNALNNTDSLIASIREYAGCFKFNKFQPYASESDVVGKSLPLITNNTFWAALIFDMEDSQNDELPTFIKYKIRMNSDYVYNTRKLRNKYWRPGPRGLAVRHTKFTTYGFAYIQDMVDHAIIRLQANISQEVGVMLQQFPYPCWIRDRFTFAISRSLPMFMVISWIYSVAMIVKGIVYEKEQRLKEVMKIMGLGNGVHWVAWFINAFVLMLTSVILFCIVLKAGKVLEYSDPFVIFVFMVSFTMATITQCFLISVFFSKANLAAVCGGFIYFVLYLPYTQLVQWEEYTSTSLKLFSCLSSNIAFGFGCAYISRYEEQAIGSQWSNIGESPVPSDTFNLEWCIFMMLVDALLYLVLTWYIEAVFPGQYGIPRKWYFPCQRSYWCDTTRRGENIRGHDTEFSLGDVYRDNPNMEVEPRDRPVGVAIRNLRKVYSSGKKLAVDDLTINFYEGQITSFLGHNGAGKTTTMSILTGLFPPTSGTAFIYGKDIQTSIDEIRQSLGMCPQHNVLFDLLTVEEHIWFYARLKGKPEAEVQREMTQMVKDVGLPHKRKEQSRNLSGGMKRKLSVAIAFVGGSQTVILDEPTAGVDPYARRSIWELLLKLRKGRTIILSTHHMDEADVLGDRIAIISHGKLCCIGSSLFLKDRFGSGYYLTLVRKDEEAAGVSTDGIQIGTEKEKSLALSKLPDETGLGDHAGVAPPVEVQAPPDDEGFGESTASEDSPSPPAVMDSMIPGFSLFRLSAFLQKFVPEAQLVEDNSMEVCFQMPESAADSGQLTALFAELEKVHDVLGISSYGISDTSLEEVFLRVTEEYDVSRKDKEGSTLELLEDMSDRLRVGNRCPTTCAGSVAGDTADLLSDTDDNDSVGSTSNLADFEDTTFQGAGQVQVTGRQLIPWQMLALILKRFHHVRRSKKGFISEFLLPAGFVCLAMVFSLIQPALVDMPPLELHPWHYEPSKGPSSLYTFYSNDNPTKGHSSQLEKTLLSAPYHGARCMDPSVYTISGYSCLSGGSGSFTAQPSLTGNLTVDSPSCSCDTGSQKCPAGAGGPTPAERYIPVNDILYNATGRNLSDWLVKTMQPYLMRRFGGFTFGDENQLSSLNATELVRALESITNAANNGQSILPEGLVKDLEEFLEYAVVEDHVKVWYNNKGWIAIVAYMNSLNNVILRSYLPESVRDQYGIVTVNHPMNFTQQQLDEESLYNSAVDVLVAICVIFALSFVPASFVLFLIEERVSSSKHLQFVSSINPTTYWVTNFLWDMFNYSIPAILCIFIFLAFGKDAYVSSTNAPCLVALLFLYGWAITPMMYPFSRIFSVPSSAFVALSCVNVFLGTVSTISTFILELLQQDDPDLKDINNILKQVFLVLPHYCLGRGLIDMASFQLQADVVARYGEELVYNVFAWKIVGRNLFGVSGAKYKSHDEEDTDVARERRRVLSGGADNDIMRLQNLTKVYWAPGKKGKMTAVDHLCVGVPAGQCFGLLGVNGAGKTTTFKMLTGDVPVTSGDAFVNGHSIQSDIVKVRQFMGYCPQFDALDPLLTGRETLQFYARIRGIPWRDVKSVADWAIERLGLTMYADKISSSYSGGNKRKLSTAIALIGNPPIIFLDEPTTGMDPKARRFLWNCINNIVKSGHSVILTSHSMEECEALCGRLAIMVNGTFKCIGSIQHLKNRFGDGYTIILRVSGQNPDMDPVMHFINSRFPQAILREHHHNMLQYQLGSDSMSLSQLFAAMEEAKKRFHVEDYSVSQTTLDQVFISFAKLQTDLLDDEIDDVPDDMKEMVGKTGASRFLHSNLELPYDEQSVTGSTAELIPSDRNRINPHRGSQRRPSPQTVPDAIDSVEVGDVAGGPFEMLQVAHSGGAGGDREQENANDDADKVSLA</sequence>
<dbReference type="GO" id="GO:0016020">
    <property type="term" value="C:membrane"/>
    <property type="evidence" value="ECO:0007669"/>
    <property type="project" value="UniProtKB-SubCell"/>
</dbReference>
<dbReference type="InterPro" id="IPR013525">
    <property type="entry name" value="ABC2_TM"/>
</dbReference>
<feature type="domain" description="ABC transporter" evidence="9">
    <location>
        <begin position="1989"/>
        <end position="2225"/>
    </location>
</feature>
<dbReference type="FunFam" id="3.40.50.300:FF:000327">
    <property type="entry name" value="ATP-binding cassette sub-family A member 3"/>
    <property type="match status" value="1"/>
</dbReference>
<dbReference type="PANTHER" id="PTHR19229:SF185">
    <property type="entry name" value="ABC TRANSPORTER DOMAIN-CONTAINING PROTEIN"/>
    <property type="match status" value="1"/>
</dbReference>
<evidence type="ECO:0000256" key="6">
    <source>
        <dbReference type="ARBA" id="ARBA00023136"/>
    </source>
</evidence>
<dbReference type="InterPro" id="IPR026082">
    <property type="entry name" value="ABCA"/>
</dbReference>
<dbReference type="PROSITE" id="PS00211">
    <property type="entry name" value="ABC_TRANSPORTER_1"/>
    <property type="match status" value="1"/>
</dbReference>
<keyword evidence="6 8" id="KW-0472">Membrane</keyword>
<dbReference type="InterPro" id="IPR003593">
    <property type="entry name" value="AAA+_ATPase"/>
</dbReference>
<dbReference type="PANTHER" id="PTHR19229">
    <property type="entry name" value="ATP-BINDING CASSETTE TRANSPORTER SUBFAMILY A ABCA"/>
    <property type="match status" value="1"/>
</dbReference>
<evidence type="ECO:0000313" key="10">
    <source>
        <dbReference type="EMBL" id="KAK7488493.1"/>
    </source>
</evidence>
<dbReference type="Gene3D" id="3.40.50.300">
    <property type="entry name" value="P-loop containing nucleotide triphosphate hydrolases"/>
    <property type="match status" value="2"/>
</dbReference>
<organism evidence="10 11">
    <name type="scientific">Batillaria attramentaria</name>
    <dbReference type="NCBI Taxonomy" id="370345"/>
    <lineage>
        <taxon>Eukaryota</taxon>
        <taxon>Metazoa</taxon>
        <taxon>Spiralia</taxon>
        <taxon>Lophotrochozoa</taxon>
        <taxon>Mollusca</taxon>
        <taxon>Gastropoda</taxon>
        <taxon>Caenogastropoda</taxon>
        <taxon>Sorbeoconcha</taxon>
        <taxon>Cerithioidea</taxon>
        <taxon>Batillariidae</taxon>
        <taxon>Batillaria</taxon>
    </lineage>
</organism>
<evidence type="ECO:0000256" key="8">
    <source>
        <dbReference type="SAM" id="Phobius"/>
    </source>
</evidence>
<feature type="transmembrane region" description="Helical" evidence="8">
    <location>
        <begin position="749"/>
        <end position="773"/>
    </location>
</feature>
<keyword evidence="5 8" id="KW-1133">Transmembrane helix</keyword>
<feature type="transmembrane region" description="Helical" evidence="8">
    <location>
        <begin position="1468"/>
        <end position="1488"/>
    </location>
</feature>
<keyword evidence="2 8" id="KW-0812">Transmembrane</keyword>
<feature type="compositionally biased region" description="Basic and acidic residues" evidence="7">
    <location>
        <begin position="2406"/>
        <end position="2423"/>
    </location>
</feature>
<dbReference type="InterPro" id="IPR017871">
    <property type="entry name" value="ABC_transporter-like_CS"/>
</dbReference>
<dbReference type="Pfam" id="PF23321">
    <property type="entry name" value="R1_ABCA1"/>
    <property type="match status" value="1"/>
</dbReference>
<feature type="transmembrane region" description="Helical" evidence="8">
    <location>
        <begin position="1865"/>
        <end position="1887"/>
    </location>
</feature>
<dbReference type="CDD" id="cd03263">
    <property type="entry name" value="ABC_subfamily_A"/>
    <property type="match status" value="2"/>
</dbReference>
<feature type="transmembrane region" description="Helical" evidence="8">
    <location>
        <begin position="708"/>
        <end position="729"/>
    </location>
</feature>